<feature type="region of interest" description="Disordered" evidence="1">
    <location>
        <begin position="1"/>
        <end position="82"/>
    </location>
</feature>
<protein>
    <submittedName>
        <fullName evidence="2">Uncharacterized protein</fullName>
    </submittedName>
</protein>
<sequence>MESRNRARRDEEEVEGRLPVVVGNDDDYDDYDDNNNDDDDDDDENEKDEDEDEDEDEEEDEEVEKVEEEEEEKEEDKFCQTQERYSSWPFAKEFSSSLSLCAASYPADTVLCIDY</sequence>
<evidence type="ECO:0000313" key="2">
    <source>
        <dbReference type="EMBL" id="KAF7410927.1"/>
    </source>
</evidence>
<keyword evidence="3" id="KW-1185">Reference proteome</keyword>
<dbReference type="EMBL" id="JACSDY010000013">
    <property type="protein sequence ID" value="KAF7410927.1"/>
    <property type="molecule type" value="Genomic_DNA"/>
</dbReference>
<feature type="compositionally biased region" description="Acidic residues" evidence="1">
    <location>
        <begin position="24"/>
        <end position="74"/>
    </location>
</feature>
<evidence type="ECO:0000313" key="3">
    <source>
        <dbReference type="Proteomes" id="UP000600918"/>
    </source>
</evidence>
<feature type="compositionally biased region" description="Basic and acidic residues" evidence="1">
    <location>
        <begin position="1"/>
        <end position="11"/>
    </location>
</feature>
<evidence type="ECO:0000256" key="1">
    <source>
        <dbReference type="SAM" id="MobiDB-lite"/>
    </source>
</evidence>
<name>A0A834NIR5_VESPE</name>
<accession>A0A834NIR5</accession>
<reference evidence="2" key="1">
    <citation type="journal article" date="2020" name="G3 (Bethesda)">
        <title>High-Quality Assemblies for Three Invasive Social Wasps from the &lt;i&gt;Vespula&lt;/i&gt; Genus.</title>
        <authorList>
            <person name="Harrop T.W.R."/>
            <person name="Guhlin J."/>
            <person name="McLaughlin G.M."/>
            <person name="Permina E."/>
            <person name="Stockwell P."/>
            <person name="Gilligan J."/>
            <person name="Le Lec M.F."/>
            <person name="Gruber M.A.M."/>
            <person name="Quinn O."/>
            <person name="Lovegrove M."/>
            <person name="Duncan E.J."/>
            <person name="Remnant E.J."/>
            <person name="Van Eeckhoven J."/>
            <person name="Graham B."/>
            <person name="Knapp R.A."/>
            <person name="Langford K.W."/>
            <person name="Kronenberg Z."/>
            <person name="Press M.O."/>
            <person name="Eacker S.M."/>
            <person name="Wilson-Rankin E.E."/>
            <person name="Purcell J."/>
            <person name="Lester P.J."/>
            <person name="Dearden P.K."/>
        </authorList>
    </citation>
    <scope>NUCLEOTIDE SEQUENCE</scope>
    <source>
        <strain evidence="2">Volc-1</strain>
    </source>
</reference>
<gene>
    <name evidence="2" type="ORF">H0235_013534</name>
</gene>
<comment type="caution">
    <text evidence="2">The sequence shown here is derived from an EMBL/GenBank/DDBJ whole genome shotgun (WGS) entry which is preliminary data.</text>
</comment>
<dbReference type="AlphaFoldDB" id="A0A834NIR5"/>
<dbReference type="Proteomes" id="UP000600918">
    <property type="component" value="Unassembled WGS sequence"/>
</dbReference>
<organism evidence="2 3">
    <name type="scientific">Vespula pensylvanica</name>
    <name type="common">Western yellow jacket</name>
    <name type="synonym">Wasp</name>
    <dbReference type="NCBI Taxonomy" id="30213"/>
    <lineage>
        <taxon>Eukaryota</taxon>
        <taxon>Metazoa</taxon>
        <taxon>Ecdysozoa</taxon>
        <taxon>Arthropoda</taxon>
        <taxon>Hexapoda</taxon>
        <taxon>Insecta</taxon>
        <taxon>Pterygota</taxon>
        <taxon>Neoptera</taxon>
        <taxon>Endopterygota</taxon>
        <taxon>Hymenoptera</taxon>
        <taxon>Apocrita</taxon>
        <taxon>Aculeata</taxon>
        <taxon>Vespoidea</taxon>
        <taxon>Vespidae</taxon>
        <taxon>Vespinae</taxon>
        <taxon>Vespula</taxon>
    </lineage>
</organism>
<proteinExistence type="predicted"/>